<dbReference type="Proteomes" id="UP001528823">
    <property type="component" value="Unassembled WGS sequence"/>
</dbReference>
<keyword evidence="6 11" id="KW-0812">Transmembrane</keyword>
<feature type="transmembrane region" description="Helical" evidence="11">
    <location>
        <begin position="135"/>
        <end position="165"/>
    </location>
</feature>
<dbReference type="InterPro" id="IPR022985">
    <property type="entry name" value="Sulfate_CysZ"/>
</dbReference>
<comment type="caution">
    <text evidence="12">The sequence shown here is derived from an EMBL/GenBank/DDBJ whole genome shotgun (WGS) entry which is preliminary data.</text>
</comment>
<dbReference type="HAMAP" id="MF_00468">
    <property type="entry name" value="CysZ"/>
    <property type="match status" value="1"/>
</dbReference>
<reference evidence="12 13" key="1">
    <citation type="submission" date="2022-11" db="EMBL/GenBank/DDBJ databases">
        <title>Spartinivicinus poritis sp. nov., isolated from scleractinian coral Porites lutea.</title>
        <authorList>
            <person name="Zhang G."/>
            <person name="Cai L."/>
            <person name="Wei Q."/>
        </authorList>
    </citation>
    <scope>NUCLEOTIDE SEQUENCE [LARGE SCALE GENOMIC DNA]</scope>
    <source>
        <strain evidence="12 13">A2-2</strain>
    </source>
</reference>
<evidence type="ECO:0000256" key="1">
    <source>
        <dbReference type="ARBA" id="ARBA00004141"/>
    </source>
</evidence>
<evidence type="ECO:0000256" key="11">
    <source>
        <dbReference type="HAMAP-Rule" id="MF_00468"/>
    </source>
</evidence>
<keyword evidence="5 11" id="KW-0028">Amino-acid biosynthesis</keyword>
<keyword evidence="13" id="KW-1185">Reference proteome</keyword>
<protein>
    <recommendedName>
        <fullName evidence="11">Sulfate transporter CysZ</fullName>
    </recommendedName>
</protein>
<dbReference type="InterPro" id="IPR050480">
    <property type="entry name" value="CysZ-like"/>
</dbReference>
<proteinExistence type="inferred from homology"/>
<evidence type="ECO:0000256" key="6">
    <source>
        <dbReference type="ARBA" id="ARBA00022692"/>
    </source>
</evidence>
<keyword evidence="7 11" id="KW-1133">Transmembrane helix</keyword>
<evidence type="ECO:0000256" key="9">
    <source>
        <dbReference type="ARBA" id="ARBA00023136"/>
    </source>
</evidence>
<keyword evidence="9 11" id="KW-0472">Membrane</keyword>
<gene>
    <name evidence="11 12" type="primary">cysZ</name>
    <name evidence="12" type="ORF">ORQ98_12375</name>
</gene>
<keyword evidence="8 11" id="KW-0764">Sulfate transport</keyword>
<comment type="similarity">
    <text evidence="11">Belongs to the CysZ family.</text>
</comment>
<accession>A0ABT5UCE0</accession>
<feature type="transmembrane region" description="Helical" evidence="11">
    <location>
        <begin position="65"/>
        <end position="86"/>
    </location>
</feature>
<evidence type="ECO:0000256" key="5">
    <source>
        <dbReference type="ARBA" id="ARBA00022605"/>
    </source>
</evidence>
<evidence type="ECO:0000256" key="8">
    <source>
        <dbReference type="ARBA" id="ARBA00023032"/>
    </source>
</evidence>
<feature type="transmembrane region" description="Helical" evidence="11">
    <location>
        <begin position="22"/>
        <end position="53"/>
    </location>
</feature>
<comment type="subcellular location">
    <subcellularLocation>
        <location evidence="11">Cell inner membrane</location>
        <topology evidence="11">Multi-pass membrane protein</topology>
    </subcellularLocation>
    <subcellularLocation>
        <location evidence="1">Membrane</location>
        <topology evidence="1">Multi-pass membrane protein</topology>
    </subcellularLocation>
</comment>
<evidence type="ECO:0000256" key="7">
    <source>
        <dbReference type="ARBA" id="ARBA00022989"/>
    </source>
</evidence>
<keyword evidence="2 11" id="KW-0813">Transport</keyword>
<dbReference type="RefSeq" id="WP_274689117.1">
    <property type="nucleotide sequence ID" value="NZ_JAPMOU010000014.1"/>
</dbReference>
<dbReference type="EMBL" id="JAPMOU010000014">
    <property type="protein sequence ID" value="MDE1462764.1"/>
    <property type="molecule type" value="Genomic_DNA"/>
</dbReference>
<dbReference type="NCBIfam" id="NF003433">
    <property type="entry name" value="PRK04949.1"/>
    <property type="match status" value="1"/>
</dbReference>
<sequence>MLGTQQFFQGLQLISQPGLRKFVVFPLLLNICVFTAALILLFSQFGALIGWLIGDLPSWLSWLEYLLWPFFAITALLLVFFTFSIIGNIIASPFHGFLAEAVEKKITNNQNEEDFSWQQLAVVVPKAIGRELRKLLYYLPWLAILLLITITPVLNIIAPFAWFAYSTWMLSVQYVDYAADNNGVGFKEMIEQLKQSRTNALTFGGTVYLLMFIPFVNFLVIPAAVAGGTVMWVELNRKKI</sequence>
<evidence type="ECO:0000256" key="4">
    <source>
        <dbReference type="ARBA" id="ARBA00022519"/>
    </source>
</evidence>
<dbReference type="PANTHER" id="PTHR37468:SF1">
    <property type="entry name" value="SULFATE TRANSPORTER CYSZ"/>
    <property type="match status" value="1"/>
</dbReference>
<name>A0ABT5UCE0_9GAMM</name>
<evidence type="ECO:0000256" key="2">
    <source>
        <dbReference type="ARBA" id="ARBA00022448"/>
    </source>
</evidence>
<organism evidence="12 13">
    <name type="scientific">Spartinivicinus poritis</name>
    <dbReference type="NCBI Taxonomy" id="2994640"/>
    <lineage>
        <taxon>Bacteria</taxon>
        <taxon>Pseudomonadati</taxon>
        <taxon>Pseudomonadota</taxon>
        <taxon>Gammaproteobacteria</taxon>
        <taxon>Oceanospirillales</taxon>
        <taxon>Zooshikellaceae</taxon>
        <taxon>Spartinivicinus</taxon>
    </lineage>
</organism>
<comment type="function">
    <text evidence="11">High affinity, high specificity proton-dependent sulfate transporter, which mediates sulfate uptake. Provides the sulfur source for the cysteine synthesis pathway.</text>
</comment>
<evidence type="ECO:0000256" key="3">
    <source>
        <dbReference type="ARBA" id="ARBA00022475"/>
    </source>
</evidence>
<evidence type="ECO:0000313" key="13">
    <source>
        <dbReference type="Proteomes" id="UP001528823"/>
    </source>
</evidence>
<dbReference type="InterPro" id="IPR059112">
    <property type="entry name" value="CysZ/EI24"/>
</dbReference>
<evidence type="ECO:0000313" key="12">
    <source>
        <dbReference type="EMBL" id="MDE1462764.1"/>
    </source>
</evidence>
<dbReference type="Pfam" id="PF07264">
    <property type="entry name" value="EI24"/>
    <property type="match status" value="1"/>
</dbReference>
<evidence type="ECO:0000256" key="10">
    <source>
        <dbReference type="ARBA" id="ARBA00023192"/>
    </source>
</evidence>
<feature type="transmembrane region" description="Helical" evidence="11">
    <location>
        <begin position="207"/>
        <end position="233"/>
    </location>
</feature>
<keyword evidence="4 11" id="KW-0997">Cell inner membrane</keyword>
<dbReference type="PANTHER" id="PTHR37468">
    <property type="entry name" value="SULFATE TRANSPORTER CYSZ"/>
    <property type="match status" value="1"/>
</dbReference>
<keyword evidence="10 11" id="KW-0198">Cysteine biosynthesis</keyword>
<keyword evidence="3 11" id="KW-1003">Cell membrane</keyword>